<sequence>MANELPLENVPGSSSDESGKEEKCYEAKQTQWSDEGYVAPQQDVNCEGLAILAGENYNGFKNLNVDMARLHFQHELPPGYIITERIGRGAFGCCFLVEKQTDELRTEDRHVVLKVVKGEFKPRRPVLFYKACQEYTIMISYRAKPLALTNLKFIVGMLKFLHTKHAEVHGDLNSGNMMYFIKDLTRKMCRGMKDVWSAEKVKGFPQAIQTHVMFDFIDHWFPMEDEQIACIIDADIGGKIGEAKFVVNRQHHDPRNATWQVSDDVIGLMNWIVLKSGHKIKSHDFRGIEYAISLESLKRLHAHIFDMYKDLDPHFIHGFPVDAPEEPFALELKPGECYLDELLEGEFRDFESFKGSYSRSSSTNKVTSGSKQNKDREVIQAEPVKLGGLRDAFSTVASGSNGYHTTLTTVLDLLTGPEVHGGAIFVIVDKEHKNDLEILISDNNCLYRFCRRNTVKVTNKLFQHLLCAFCTPGESDKWEQSLLDKLATQFGMSSELKALKGQPMDGAFVLSHSGTVLAAAAKLEFGSQHYQLCKANGIGFGTRHSGALATAEWMRSKNVKGVVFVRSDAGDVHVMFPHGKNWKSEPPQNPWLGEEGQKLPLILCIEDC</sequence>
<dbReference type="SUPFAM" id="SSF56112">
    <property type="entry name" value="Protein kinase-like (PK-like)"/>
    <property type="match status" value="1"/>
</dbReference>
<dbReference type="Proteomes" id="UP001159428">
    <property type="component" value="Unassembled WGS sequence"/>
</dbReference>
<reference evidence="3 4" key="1">
    <citation type="submission" date="2022-05" db="EMBL/GenBank/DDBJ databases">
        <authorList>
            <consortium name="Genoscope - CEA"/>
            <person name="William W."/>
        </authorList>
    </citation>
    <scope>NUCLEOTIDE SEQUENCE [LARGE SCALE GENOMIC DNA]</scope>
</reference>
<name>A0AAU9XBY0_9CNID</name>
<feature type="binding site" evidence="1">
    <location>
        <position position="114"/>
    </location>
    <ligand>
        <name>ATP</name>
        <dbReference type="ChEBI" id="CHEBI:30616"/>
    </ligand>
</feature>
<feature type="region of interest" description="Disordered" evidence="2">
    <location>
        <begin position="1"/>
        <end position="23"/>
    </location>
</feature>
<feature type="compositionally biased region" description="Polar residues" evidence="2">
    <location>
        <begin position="355"/>
        <end position="371"/>
    </location>
</feature>
<keyword evidence="1" id="KW-0547">Nucleotide-binding</keyword>
<comment type="caution">
    <text evidence="3">The sequence shown here is derived from an EMBL/GenBank/DDBJ whole genome shotgun (WGS) entry which is preliminary data.</text>
</comment>
<evidence type="ECO:0000313" key="4">
    <source>
        <dbReference type="Proteomes" id="UP001159428"/>
    </source>
</evidence>
<evidence type="ECO:0008006" key="5">
    <source>
        <dbReference type="Google" id="ProtNLM"/>
    </source>
</evidence>
<keyword evidence="1" id="KW-0067">ATP-binding</keyword>
<evidence type="ECO:0000313" key="3">
    <source>
        <dbReference type="EMBL" id="CAH3143716.1"/>
    </source>
</evidence>
<evidence type="ECO:0000256" key="2">
    <source>
        <dbReference type="SAM" id="MobiDB-lite"/>
    </source>
</evidence>
<keyword evidence="4" id="KW-1185">Reference proteome</keyword>
<dbReference type="InterPro" id="IPR011009">
    <property type="entry name" value="Kinase-like_dom_sf"/>
</dbReference>
<gene>
    <name evidence="3" type="ORF">PMEA_00020696</name>
</gene>
<protein>
    <recommendedName>
        <fullName evidence="5">Protein kinase domain-containing protein</fullName>
    </recommendedName>
</protein>
<proteinExistence type="predicted"/>
<dbReference type="EMBL" id="CALNXJ010000038">
    <property type="protein sequence ID" value="CAH3143716.1"/>
    <property type="molecule type" value="Genomic_DNA"/>
</dbReference>
<dbReference type="GO" id="GO:0005524">
    <property type="term" value="F:ATP binding"/>
    <property type="evidence" value="ECO:0007669"/>
    <property type="project" value="UniProtKB-UniRule"/>
</dbReference>
<dbReference type="InterPro" id="IPR017441">
    <property type="entry name" value="Protein_kinase_ATP_BS"/>
</dbReference>
<feature type="region of interest" description="Disordered" evidence="2">
    <location>
        <begin position="354"/>
        <end position="377"/>
    </location>
</feature>
<organism evidence="3 4">
    <name type="scientific">Pocillopora meandrina</name>
    <dbReference type="NCBI Taxonomy" id="46732"/>
    <lineage>
        <taxon>Eukaryota</taxon>
        <taxon>Metazoa</taxon>
        <taxon>Cnidaria</taxon>
        <taxon>Anthozoa</taxon>
        <taxon>Hexacorallia</taxon>
        <taxon>Scleractinia</taxon>
        <taxon>Astrocoeniina</taxon>
        <taxon>Pocilloporidae</taxon>
        <taxon>Pocillopora</taxon>
    </lineage>
</organism>
<evidence type="ECO:0000256" key="1">
    <source>
        <dbReference type="PROSITE-ProRule" id="PRU10141"/>
    </source>
</evidence>
<dbReference type="PROSITE" id="PS00107">
    <property type="entry name" value="PROTEIN_KINASE_ATP"/>
    <property type="match status" value="1"/>
</dbReference>
<dbReference type="AlphaFoldDB" id="A0AAU9XBY0"/>
<accession>A0AAU9XBY0</accession>